<dbReference type="Pfam" id="PF03880">
    <property type="entry name" value="DbpA"/>
    <property type="match status" value="1"/>
</dbReference>
<dbReference type="CDD" id="cd12499">
    <property type="entry name" value="RRM_EcCsdA_like"/>
    <property type="match status" value="1"/>
</dbReference>
<proteinExistence type="predicted"/>
<name>A0ABV8SQP5_9GAMM</name>
<feature type="region of interest" description="Disordered" evidence="1">
    <location>
        <begin position="168"/>
        <end position="206"/>
    </location>
</feature>
<gene>
    <name evidence="3" type="ORF">ACFPN2_12580</name>
</gene>
<keyword evidence="4" id="KW-1185">Reference proteome</keyword>
<evidence type="ECO:0000259" key="2">
    <source>
        <dbReference type="Pfam" id="PF03880"/>
    </source>
</evidence>
<feature type="region of interest" description="Disordered" evidence="1">
    <location>
        <begin position="1"/>
        <end position="94"/>
    </location>
</feature>
<protein>
    <submittedName>
        <fullName evidence="3">DbpA RNA binding domain-containing protein</fullName>
    </submittedName>
</protein>
<feature type="domain" description="DEAD box helicase DbpA/CsdA RNA-binding" evidence="2">
    <location>
        <begin position="93"/>
        <end position="163"/>
    </location>
</feature>
<dbReference type="RefSeq" id="WP_380600118.1">
    <property type="nucleotide sequence ID" value="NZ_JBHSDU010000003.1"/>
</dbReference>
<reference evidence="4" key="1">
    <citation type="journal article" date="2019" name="Int. J. Syst. Evol. Microbiol.">
        <title>The Global Catalogue of Microorganisms (GCM) 10K type strain sequencing project: providing services to taxonomists for standard genome sequencing and annotation.</title>
        <authorList>
            <consortium name="The Broad Institute Genomics Platform"/>
            <consortium name="The Broad Institute Genome Sequencing Center for Infectious Disease"/>
            <person name="Wu L."/>
            <person name="Ma J."/>
        </authorList>
    </citation>
    <scope>NUCLEOTIDE SEQUENCE [LARGE SCALE GENOMIC DNA]</scope>
    <source>
        <strain evidence="4">CGMCC 1.10759</strain>
    </source>
</reference>
<comment type="caution">
    <text evidence="3">The sequence shown here is derived from an EMBL/GenBank/DDBJ whole genome shotgun (WGS) entry which is preliminary data.</text>
</comment>
<dbReference type="EMBL" id="JBHSDU010000003">
    <property type="protein sequence ID" value="MFC4309919.1"/>
    <property type="molecule type" value="Genomic_DNA"/>
</dbReference>
<evidence type="ECO:0000313" key="3">
    <source>
        <dbReference type="EMBL" id="MFC4309919.1"/>
    </source>
</evidence>
<dbReference type="InterPro" id="IPR034415">
    <property type="entry name" value="CsdA_RRM"/>
</dbReference>
<feature type="compositionally biased region" description="Basic and acidic residues" evidence="1">
    <location>
        <begin position="168"/>
        <end position="191"/>
    </location>
</feature>
<dbReference type="InterPro" id="IPR012677">
    <property type="entry name" value="Nucleotide-bd_a/b_plait_sf"/>
</dbReference>
<dbReference type="Gene3D" id="3.30.70.330">
    <property type="match status" value="1"/>
</dbReference>
<dbReference type="Proteomes" id="UP001595904">
    <property type="component" value="Unassembled WGS sequence"/>
</dbReference>
<evidence type="ECO:0000256" key="1">
    <source>
        <dbReference type="SAM" id="MobiDB-lite"/>
    </source>
</evidence>
<accession>A0ABV8SQP5</accession>
<dbReference type="InterPro" id="IPR005580">
    <property type="entry name" value="DbpA/CsdA_RNA-bd_dom"/>
</dbReference>
<evidence type="ECO:0000313" key="4">
    <source>
        <dbReference type="Proteomes" id="UP001595904"/>
    </source>
</evidence>
<organism evidence="3 4">
    <name type="scientific">Steroidobacter flavus</name>
    <dbReference type="NCBI Taxonomy" id="1842136"/>
    <lineage>
        <taxon>Bacteria</taxon>
        <taxon>Pseudomonadati</taxon>
        <taxon>Pseudomonadota</taxon>
        <taxon>Gammaproteobacteria</taxon>
        <taxon>Steroidobacterales</taxon>
        <taxon>Steroidobacteraceae</taxon>
        <taxon>Steroidobacter</taxon>
    </lineage>
</organism>
<sequence length="206" mass="23757">MRDEDRPREESSREHRPSADEARPRKRAESRDFNEGERPRKRAEARDFGDVRSERRGPARDFGGEERPRGRGQDRDFSSDERRPRRGDEEVETYRIEVGHDHGVKPGNIVGAIANEVGLEGRHIGRVVIQDDHSFVDLPAGMPKDVFLQLQKVRVAGQPLQISRALKTHVEKLRRDRPAGPKFRKQTDSRGPRSSARPPRDPKRRR</sequence>